<dbReference type="InterPro" id="IPR051675">
    <property type="entry name" value="Endo/Exo/Phosphatase_dom_1"/>
</dbReference>
<keyword evidence="2" id="KW-0472">Membrane</keyword>
<feature type="domain" description="Helix-hairpin-helix DNA-binding motif class 1" evidence="3">
    <location>
        <begin position="221"/>
        <end position="240"/>
    </location>
</feature>
<dbReference type="InterPro" id="IPR003583">
    <property type="entry name" value="Hlx-hairpin-Hlx_DNA-bd_motif"/>
</dbReference>
<feature type="compositionally biased region" description="Pro residues" evidence="1">
    <location>
        <begin position="39"/>
        <end position="54"/>
    </location>
</feature>
<evidence type="ECO:0000256" key="2">
    <source>
        <dbReference type="SAM" id="Phobius"/>
    </source>
</evidence>
<evidence type="ECO:0000256" key="1">
    <source>
        <dbReference type="SAM" id="MobiDB-lite"/>
    </source>
</evidence>
<keyword evidence="2" id="KW-1133">Transmembrane helix</keyword>
<feature type="domain" description="Helix-hairpin-helix DNA-binding motif class 1" evidence="3">
    <location>
        <begin position="251"/>
        <end position="270"/>
    </location>
</feature>
<dbReference type="PANTHER" id="PTHR21180:SF32">
    <property type="entry name" value="ENDONUCLEASE_EXONUCLEASE_PHOSPHATASE FAMILY DOMAIN-CONTAINING PROTEIN 1"/>
    <property type="match status" value="1"/>
</dbReference>
<keyword evidence="2" id="KW-0812">Transmembrane</keyword>
<feature type="region of interest" description="Disordered" evidence="1">
    <location>
        <begin position="35"/>
        <end position="63"/>
    </location>
</feature>
<dbReference type="Pfam" id="PF12836">
    <property type="entry name" value="HHH_3"/>
    <property type="match status" value="1"/>
</dbReference>
<dbReference type="InterPro" id="IPR010994">
    <property type="entry name" value="RuvA_2-like"/>
</dbReference>
<evidence type="ECO:0000313" key="5">
    <source>
        <dbReference type="Proteomes" id="UP001164965"/>
    </source>
</evidence>
<reference evidence="4" key="1">
    <citation type="submission" date="2022-10" db="EMBL/GenBank/DDBJ databases">
        <title>Rhodococcus sp.75.</title>
        <authorList>
            <person name="Sun M."/>
        </authorList>
    </citation>
    <scope>NUCLEOTIDE SEQUENCE</scope>
    <source>
        <strain evidence="4">75</strain>
    </source>
</reference>
<evidence type="ECO:0000313" key="4">
    <source>
        <dbReference type="EMBL" id="UZJ23790.1"/>
    </source>
</evidence>
<keyword evidence="5" id="KW-1185">Reference proteome</keyword>
<accession>A0ABY6NWL7</accession>
<dbReference type="Pfam" id="PF10531">
    <property type="entry name" value="SLBB"/>
    <property type="match status" value="1"/>
</dbReference>
<evidence type="ECO:0000259" key="3">
    <source>
        <dbReference type="SMART" id="SM00278"/>
    </source>
</evidence>
<dbReference type="NCBIfam" id="TIGR00426">
    <property type="entry name" value="competence protein ComEA helix-hairpin-helix repeat region"/>
    <property type="match status" value="1"/>
</dbReference>
<feature type="transmembrane region" description="Helical" evidence="2">
    <location>
        <begin position="82"/>
        <end position="102"/>
    </location>
</feature>
<dbReference type="Gene3D" id="1.10.150.320">
    <property type="entry name" value="Photosystem II 12 kDa extrinsic protein"/>
    <property type="match status" value="1"/>
</dbReference>
<organism evidence="4 5">
    <name type="scientific">Rhodococcus antarcticus</name>
    <dbReference type="NCBI Taxonomy" id="2987751"/>
    <lineage>
        <taxon>Bacteria</taxon>
        <taxon>Bacillati</taxon>
        <taxon>Actinomycetota</taxon>
        <taxon>Actinomycetes</taxon>
        <taxon>Mycobacteriales</taxon>
        <taxon>Nocardiaceae</taxon>
        <taxon>Rhodococcus</taxon>
    </lineage>
</organism>
<dbReference type="PANTHER" id="PTHR21180">
    <property type="entry name" value="ENDONUCLEASE/EXONUCLEASE/PHOSPHATASE FAMILY DOMAIN-CONTAINING PROTEIN 1"/>
    <property type="match status" value="1"/>
</dbReference>
<proteinExistence type="predicted"/>
<dbReference type="InterPro" id="IPR004509">
    <property type="entry name" value="Competence_ComEA_HhH"/>
</dbReference>
<dbReference type="InterPro" id="IPR019554">
    <property type="entry name" value="Soluble_ligand-bd"/>
</dbReference>
<name>A0ABY6NWL7_9NOCA</name>
<sequence length="273" mass="27298">MAVRDAAALLASTFVQTSDPSHSSARARHRLSAVTADGPMPPEPEPADEAPPQPQHARPRGWRERWLPASWRGARADPGRRGALALAGVAAVAAVLAAVGVWRDRPVPQAVLPLAPVVVSAPTASPTGPAPTGELVVSVAGSVATPGLVTLRAGARVADALTAAGGALPGTDLLTLNLAQPLTDGEQVLVGVVGPPAVAVSPAPGASAAGGLVNLNTATQPELEELPGVGPVMAGAIIDFRTQNGPFTSVDQLDDVSGVGAARLAQLVDLVTV</sequence>
<protein>
    <submittedName>
        <fullName evidence="4">Helix-hairpin-helix domain-containing protein</fullName>
    </submittedName>
</protein>
<dbReference type="Proteomes" id="UP001164965">
    <property type="component" value="Chromosome"/>
</dbReference>
<gene>
    <name evidence="4" type="ORF">RHODO2019_11305</name>
</gene>
<dbReference type="EMBL" id="CP110615">
    <property type="protein sequence ID" value="UZJ23790.1"/>
    <property type="molecule type" value="Genomic_DNA"/>
</dbReference>
<dbReference type="SUPFAM" id="SSF47781">
    <property type="entry name" value="RuvA domain 2-like"/>
    <property type="match status" value="1"/>
</dbReference>
<dbReference type="SMART" id="SM00278">
    <property type="entry name" value="HhH1"/>
    <property type="match status" value="2"/>
</dbReference>